<organism evidence="1 2">
    <name type="scientific">Ectobacillus ponti</name>
    <dbReference type="NCBI Taxonomy" id="2961894"/>
    <lineage>
        <taxon>Bacteria</taxon>
        <taxon>Bacillati</taxon>
        <taxon>Bacillota</taxon>
        <taxon>Bacilli</taxon>
        <taxon>Bacillales</taxon>
        <taxon>Bacillaceae</taxon>
        <taxon>Ectobacillus</taxon>
    </lineage>
</organism>
<evidence type="ECO:0000313" key="1">
    <source>
        <dbReference type="EMBL" id="MCP8970999.1"/>
    </source>
</evidence>
<dbReference type="EMBL" id="JANCLT010000017">
    <property type="protein sequence ID" value="MCP8970999.1"/>
    <property type="molecule type" value="Genomic_DNA"/>
</dbReference>
<proteinExistence type="predicted"/>
<dbReference type="AlphaFoldDB" id="A0AA41XCU7"/>
<sequence length="54" mass="5945">MKEGETELQTIFLTKTGKSRRTTLSAKLFGTGEKTEILVVARFAADEVADNQVN</sequence>
<evidence type="ECO:0000313" key="2">
    <source>
        <dbReference type="Proteomes" id="UP001156102"/>
    </source>
</evidence>
<reference evidence="1" key="1">
    <citation type="submission" date="2022-07" db="EMBL/GenBank/DDBJ databases">
        <authorList>
            <person name="Li W.-J."/>
            <person name="Deng Q.-Q."/>
        </authorList>
    </citation>
    <scope>NUCLEOTIDE SEQUENCE</scope>
    <source>
        <strain evidence="1">SYSU M60031</strain>
    </source>
</reference>
<accession>A0AA41XCU7</accession>
<dbReference type="Proteomes" id="UP001156102">
    <property type="component" value="Unassembled WGS sequence"/>
</dbReference>
<dbReference type="RefSeq" id="WP_254760925.1">
    <property type="nucleotide sequence ID" value="NZ_JANCLT010000017.1"/>
</dbReference>
<keyword evidence="2" id="KW-1185">Reference proteome</keyword>
<name>A0AA41XCU7_9BACI</name>
<protein>
    <submittedName>
        <fullName evidence="1">Uncharacterized protein</fullName>
    </submittedName>
</protein>
<gene>
    <name evidence="1" type="ORF">NK662_20980</name>
</gene>
<comment type="caution">
    <text evidence="1">The sequence shown here is derived from an EMBL/GenBank/DDBJ whole genome shotgun (WGS) entry which is preliminary data.</text>
</comment>